<dbReference type="NCBIfam" id="TIGR04391">
    <property type="entry name" value="CcmD_alt_fam"/>
    <property type="match status" value="1"/>
</dbReference>
<dbReference type="InterPro" id="IPR030888">
    <property type="entry name" value="Put_ccm"/>
</dbReference>
<keyword evidence="1" id="KW-0472">Membrane</keyword>
<keyword evidence="1" id="KW-0812">Transmembrane</keyword>
<dbReference type="Proteomes" id="UP000287394">
    <property type="component" value="Chromosome"/>
</dbReference>
<sequence length="43" mass="5104">MVPLMLVPLIIWISVWGYLWTMDKKIKSLERQMALRAEDEDAL</sequence>
<dbReference type="KEGG" id="ccot:CCAX7_43440"/>
<feature type="transmembrane region" description="Helical" evidence="1">
    <location>
        <begin position="6"/>
        <end position="22"/>
    </location>
</feature>
<name>A0A9N7L4Z5_9BACT</name>
<evidence type="ECO:0008006" key="4">
    <source>
        <dbReference type="Google" id="ProtNLM"/>
    </source>
</evidence>
<dbReference type="EMBL" id="AP025739">
    <property type="protein sequence ID" value="BDI32293.1"/>
    <property type="molecule type" value="Genomic_DNA"/>
</dbReference>
<dbReference type="AlphaFoldDB" id="A0A9N7L4Z5"/>
<gene>
    <name evidence="2" type="ORF">CCAX7_43440</name>
</gene>
<proteinExistence type="predicted"/>
<evidence type="ECO:0000313" key="3">
    <source>
        <dbReference type="Proteomes" id="UP000287394"/>
    </source>
</evidence>
<evidence type="ECO:0000313" key="2">
    <source>
        <dbReference type="EMBL" id="BDI32293.1"/>
    </source>
</evidence>
<evidence type="ECO:0000256" key="1">
    <source>
        <dbReference type="SAM" id="Phobius"/>
    </source>
</evidence>
<organism evidence="2 3">
    <name type="scientific">Capsulimonas corticalis</name>
    <dbReference type="NCBI Taxonomy" id="2219043"/>
    <lineage>
        <taxon>Bacteria</taxon>
        <taxon>Bacillati</taxon>
        <taxon>Armatimonadota</taxon>
        <taxon>Armatimonadia</taxon>
        <taxon>Capsulimonadales</taxon>
        <taxon>Capsulimonadaceae</taxon>
        <taxon>Capsulimonas</taxon>
    </lineage>
</organism>
<keyword evidence="1" id="KW-1133">Transmembrane helix</keyword>
<accession>A0A9N7L4Z5</accession>
<reference evidence="2 3" key="1">
    <citation type="journal article" date="2019" name="Int. J. Syst. Evol. Microbiol.">
        <title>Capsulimonas corticalis gen. nov., sp. nov., an aerobic capsulated bacterium, of a novel bacterial order, Capsulimonadales ord. nov., of the class Armatimonadia of the phylum Armatimonadetes.</title>
        <authorList>
            <person name="Li J."/>
            <person name="Kudo C."/>
            <person name="Tonouchi A."/>
        </authorList>
    </citation>
    <scope>NUCLEOTIDE SEQUENCE [LARGE SCALE GENOMIC DNA]</scope>
    <source>
        <strain evidence="2 3">AX-7</strain>
    </source>
</reference>
<keyword evidence="3" id="KW-1185">Reference proteome</keyword>
<protein>
    <recommendedName>
        <fullName evidence="4">CcmD family protein</fullName>
    </recommendedName>
</protein>